<reference evidence="1" key="1">
    <citation type="submission" date="2023-04" db="EMBL/GenBank/DDBJ databases">
        <authorList>
            <consortium name="ELIXIR-Norway"/>
        </authorList>
    </citation>
    <scope>NUCLEOTIDE SEQUENCE [LARGE SCALE GENOMIC DNA]</scope>
</reference>
<dbReference type="EMBL" id="OX459943">
    <property type="protein sequence ID" value="CAI9178292.1"/>
    <property type="molecule type" value="Genomic_DNA"/>
</dbReference>
<dbReference type="Proteomes" id="UP001176941">
    <property type="component" value="Chromosome 7"/>
</dbReference>
<protein>
    <submittedName>
        <fullName evidence="1">Uncharacterized protein</fullName>
    </submittedName>
</protein>
<gene>
    <name evidence="1" type="ORF">MRATA1EN1_LOCUS27254</name>
</gene>
<organism evidence="1 2">
    <name type="scientific">Rangifer tarandus platyrhynchus</name>
    <name type="common">Svalbard reindeer</name>
    <dbReference type="NCBI Taxonomy" id="3082113"/>
    <lineage>
        <taxon>Eukaryota</taxon>
        <taxon>Metazoa</taxon>
        <taxon>Chordata</taxon>
        <taxon>Craniata</taxon>
        <taxon>Vertebrata</taxon>
        <taxon>Euteleostomi</taxon>
        <taxon>Mammalia</taxon>
        <taxon>Eutheria</taxon>
        <taxon>Laurasiatheria</taxon>
        <taxon>Artiodactyla</taxon>
        <taxon>Ruminantia</taxon>
        <taxon>Pecora</taxon>
        <taxon>Cervidae</taxon>
        <taxon>Odocoileinae</taxon>
        <taxon>Rangifer</taxon>
    </lineage>
</organism>
<evidence type="ECO:0000313" key="2">
    <source>
        <dbReference type="Proteomes" id="UP001176941"/>
    </source>
</evidence>
<evidence type="ECO:0000313" key="1">
    <source>
        <dbReference type="EMBL" id="CAI9178292.1"/>
    </source>
</evidence>
<sequence length="98" mass="10375">MVLLCEDVLLAASRAGGASTLLGLLCELRATAELKAPHSSPVLCKEEASELVLGLCSELLPPRPRTGPPSTAFSPHLGKISVYGIILHTDSSRRKMKP</sequence>
<keyword evidence="2" id="KW-1185">Reference proteome</keyword>
<accession>A0ABN8ZWD7</accession>
<proteinExistence type="predicted"/>
<name>A0ABN8ZWD7_RANTA</name>